<organism evidence="3 4">
    <name type="scientific">Rhodosorus marinus</name>
    <dbReference type="NCBI Taxonomy" id="101924"/>
    <lineage>
        <taxon>Eukaryota</taxon>
        <taxon>Rhodophyta</taxon>
        <taxon>Stylonematophyceae</taxon>
        <taxon>Stylonematales</taxon>
        <taxon>Stylonemataceae</taxon>
        <taxon>Rhodosorus</taxon>
    </lineage>
</organism>
<dbReference type="Proteomes" id="UP001157974">
    <property type="component" value="Unassembled WGS sequence"/>
</dbReference>
<dbReference type="InterPro" id="IPR045178">
    <property type="entry name" value="Fhl1/FHA1"/>
</dbReference>
<dbReference type="EMBL" id="JAMWBK010000005">
    <property type="protein sequence ID" value="KAJ8904950.1"/>
    <property type="molecule type" value="Genomic_DNA"/>
</dbReference>
<dbReference type="GO" id="GO:0005634">
    <property type="term" value="C:nucleus"/>
    <property type="evidence" value="ECO:0007669"/>
    <property type="project" value="TreeGrafter"/>
</dbReference>
<sequence>MEKRGKADSKDEGVMSSSTWVENDRWPLLAKLVGEHCVFYVTKFSATLGRVTSREQTADFLVSTDSVISRMHARISYSVVEQAFEIEALGKNGIYVNGRYITRHNRPALLRSQVEIIMGSQRPIVMTFSLPSASTTEVHRRKHKQKLPTREINIVDRVGEALSGGGEDGKKTVDEITSTIWNRIFQNPKNPYRTKTSLVSGVRRVLQLNRYFMLDPVITPGVVRKWKVCPEHTKRFENSLSLSENDVGVTVMSNLSSFKRQKITT</sequence>
<feature type="domain" description="FHA" evidence="2">
    <location>
        <begin position="46"/>
        <end position="101"/>
    </location>
</feature>
<dbReference type="GO" id="GO:0060962">
    <property type="term" value="P:regulation of ribosomal protein gene transcription by RNA polymerase II"/>
    <property type="evidence" value="ECO:0007669"/>
    <property type="project" value="InterPro"/>
</dbReference>
<dbReference type="AlphaFoldDB" id="A0AAV8UQY2"/>
<dbReference type="PANTHER" id="PTHR21712:SF29">
    <property type="entry name" value="PRE-RRNA-PROCESSING PROTEIN FHL1"/>
    <property type="match status" value="1"/>
</dbReference>
<dbReference type="Gene3D" id="2.60.200.20">
    <property type="match status" value="1"/>
</dbReference>
<reference evidence="3 4" key="1">
    <citation type="journal article" date="2023" name="Nat. Commun.">
        <title>Origin of minicircular mitochondrial genomes in red algae.</title>
        <authorList>
            <person name="Lee Y."/>
            <person name="Cho C.H."/>
            <person name="Lee Y.M."/>
            <person name="Park S.I."/>
            <person name="Yang J.H."/>
            <person name="West J.A."/>
            <person name="Bhattacharya D."/>
            <person name="Yoon H.S."/>
        </authorList>
    </citation>
    <scope>NUCLEOTIDE SEQUENCE [LARGE SCALE GENOMIC DNA]</scope>
    <source>
        <strain evidence="3 4">CCMP1338</strain>
        <tissue evidence="3">Whole cell</tissue>
    </source>
</reference>
<dbReference type="GO" id="GO:0043565">
    <property type="term" value="F:sequence-specific DNA binding"/>
    <property type="evidence" value="ECO:0007669"/>
    <property type="project" value="TreeGrafter"/>
</dbReference>
<dbReference type="Pfam" id="PF00498">
    <property type="entry name" value="FHA"/>
    <property type="match status" value="1"/>
</dbReference>
<evidence type="ECO:0000259" key="2">
    <source>
        <dbReference type="PROSITE" id="PS50006"/>
    </source>
</evidence>
<dbReference type="PANTHER" id="PTHR21712">
    <property type="entry name" value="PRE-RRNA-PROCESSING PROTEIN FHL1"/>
    <property type="match status" value="1"/>
</dbReference>
<dbReference type="InterPro" id="IPR000253">
    <property type="entry name" value="FHA_dom"/>
</dbReference>
<dbReference type="PROSITE" id="PS50006">
    <property type="entry name" value="FHA_DOMAIN"/>
    <property type="match status" value="1"/>
</dbReference>
<dbReference type="SMART" id="SM00240">
    <property type="entry name" value="FHA"/>
    <property type="match status" value="1"/>
</dbReference>
<gene>
    <name evidence="3" type="ORF">NDN08_001463</name>
</gene>
<comment type="caution">
    <text evidence="3">The sequence shown here is derived from an EMBL/GenBank/DDBJ whole genome shotgun (WGS) entry which is preliminary data.</text>
</comment>
<evidence type="ECO:0000256" key="1">
    <source>
        <dbReference type="ARBA" id="ARBA00023242"/>
    </source>
</evidence>
<proteinExistence type="predicted"/>
<protein>
    <recommendedName>
        <fullName evidence="2">FHA domain-containing protein</fullName>
    </recommendedName>
</protein>
<evidence type="ECO:0000313" key="4">
    <source>
        <dbReference type="Proteomes" id="UP001157974"/>
    </source>
</evidence>
<dbReference type="SUPFAM" id="SSF49879">
    <property type="entry name" value="SMAD/FHA domain"/>
    <property type="match status" value="1"/>
</dbReference>
<keyword evidence="4" id="KW-1185">Reference proteome</keyword>
<keyword evidence="1" id="KW-0539">Nucleus</keyword>
<dbReference type="InterPro" id="IPR008984">
    <property type="entry name" value="SMAD_FHA_dom_sf"/>
</dbReference>
<evidence type="ECO:0000313" key="3">
    <source>
        <dbReference type="EMBL" id="KAJ8904950.1"/>
    </source>
</evidence>
<name>A0AAV8UQY2_9RHOD</name>
<accession>A0AAV8UQY2</accession>